<feature type="transmembrane region" description="Helical" evidence="6">
    <location>
        <begin position="158"/>
        <end position="179"/>
    </location>
</feature>
<evidence type="ECO:0000256" key="2">
    <source>
        <dbReference type="ARBA" id="ARBA00009853"/>
    </source>
</evidence>
<dbReference type="PANTHER" id="PTHR22911:SF6">
    <property type="entry name" value="SOLUTE CARRIER FAMILY 35 MEMBER G1"/>
    <property type="match status" value="1"/>
</dbReference>
<keyword evidence="4 6" id="KW-1133">Transmembrane helix</keyword>
<feature type="transmembrane region" description="Helical" evidence="6">
    <location>
        <begin position="110"/>
        <end position="128"/>
    </location>
</feature>
<evidence type="ECO:0000259" key="7">
    <source>
        <dbReference type="Pfam" id="PF00892"/>
    </source>
</evidence>
<feature type="transmembrane region" description="Helical" evidence="6">
    <location>
        <begin position="247"/>
        <end position="267"/>
    </location>
</feature>
<feature type="transmembrane region" description="Helical" evidence="6">
    <location>
        <begin position="219"/>
        <end position="240"/>
    </location>
</feature>
<dbReference type="PANTHER" id="PTHR22911">
    <property type="entry name" value="ACYL-MALONYL CONDENSING ENZYME-RELATED"/>
    <property type="match status" value="1"/>
</dbReference>
<evidence type="ECO:0000313" key="8">
    <source>
        <dbReference type="EMBL" id="SMX33569.1"/>
    </source>
</evidence>
<feature type="transmembrane region" description="Helical" evidence="6">
    <location>
        <begin position="135"/>
        <end position="152"/>
    </location>
</feature>
<feature type="transmembrane region" description="Helical" evidence="6">
    <location>
        <begin position="83"/>
        <end position="104"/>
    </location>
</feature>
<feature type="transmembrane region" description="Helical" evidence="6">
    <location>
        <begin position="16"/>
        <end position="38"/>
    </location>
</feature>
<reference evidence="9" key="1">
    <citation type="submission" date="2017-05" db="EMBL/GenBank/DDBJ databases">
        <authorList>
            <person name="Rodrigo-Torres L."/>
            <person name="Arahal R. D."/>
            <person name="Lucena T."/>
        </authorList>
    </citation>
    <scope>NUCLEOTIDE SEQUENCE [LARGE SCALE GENOMIC DNA]</scope>
    <source>
        <strain evidence="9">CECT 8868</strain>
    </source>
</reference>
<evidence type="ECO:0000256" key="5">
    <source>
        <dbReference type="ARBA" id="ARBA00023136"/>
    </source>
</evidence>
<feature type="domain" description="EamA" evidence="7">
    <location>
        <begin position="161"/>
        <end position="290"/>
    </location>
</feature>
<comment type="subcellular location">
    <subcellularLocation>
        <location evidence="1">Membrane</location>
        <topology evidence="1">Multi-pass membrane protein</topology>
    </subcellularLocation>
</comment>
<feature type="domain" description="EamA" evidence="7">
    <location>
        <begin position="17"/>
        <end position="151"/>
    </location>
</feature>
<evidence type="ECO:0000256" key="1">
    <source>
        <dbReference type="ARBA" id="ARBA00004141"/>
    </source>
</evidence>
<feature type="transmembrane region" description="Helical" evidence="6">
    <location>
        <begin position="191"/>
        <end position="213"/>
    </location>
</feature>
<dbReference type="InterPro" id="IPR037185">
    <property type="entry name" value="EmrE-like"/>
</dbReference>
<dbReference type="GO" id="GO:0016020">
    <property type="term" value="C:membrane"/>
    <property type="evidence" value="ECO:0007669"/>
    <property type="project" value="UniProtKB-SubCell"/>
</dbReference>
<dbReference type="Pfam" id="PF00892">
    <property type="entry name" value="EamA"/>
    <property type="match status" value="2"/>
</dbReference>
<dbReference type="OrthoDB" id="9812899at2"/>
<accession>A0A238JSC6</accession>
<dbReference type="AlphaFoldDB" id="A0A238JSC6"/>
<organism evidence="8 9">
    <name type="scientific">Octadecabacter ascidiaceicola</name>
    <dbReference type="NCBI Taxonomy" id="1655543"/>
    <lineage>
        <taxon>Bacteria</taxon>
        <taxon>Pseudomonadati</taxon>
        <taxon>Pseudomonadota</taxon>
        <taxon>Alphaproteobacteria</taxon>
        <taxon>Rhodobacterales</taxon>
        <taxon>Roseobacteraceae</taxon>
        <taxon>Octadecabacter</taxon>
    </lineage>
</organism>
<dbReference type="EMBL" id="FXYD01000001">
    <property type="protein sequence ID" value="SMX33569.1"/>
    <property type="molecule type" value="Genomic_DNA"/>
</dbReference>
<protein>
    <submittedName>
        <fullName evidence="8">Riboflavin transporter</fullName>
    </submittedName>
</protein>
<dbReference type="SUPFAM" id="SSF103481">
    <property type="entry name" value="Multidrug resistance efflux transporter EmrE"/>
    <property type="match status" value="2"/>
</dbReference>
<evidence type="ECO:0000256" key="3">
    <source>
        <dbReference type="ARBA" id="ARBA00022692"/>
    </source>
</evidence>
<keyword evidence="3 6" id="KW-0812">Transmembrane</keyword>
<keyword evidence="9" id="KW-1185">Reference proteome</keyword>
<dbReference type="Gene3D" id="1.10.3730.20">
    <property type="match status" value="1"/>
</dbReference>
<evidence type="ECO:0000256" key="4">
    <source>
        <dbReference type="ARBA" id="ARBA00022989"/>
    </source>
</evidence>
<dbReference type="RefSeq" id="WP_093995364.1">
    <property type="nucleotide sequence ID" value="NZ_FXYD01000001.1"/>
</dbReference>
<dbReference type="InterPro" id="IPR000620">
    <property type="entry name" value="EamA_dom"/>
</dbReference>
<dbReference type="Proteomes" id="UP000203464">
    <property type="component" value="Unassembled WGS sequence"/>
</dbReference>
<comment type="similarity">
    <text evidence="2">Belongs to the drug/metabolite transporter (DMT) superfamily. 10 TMS drug/metabolite exporter (DME) (TC 2.A.7.3) family.</text>
</comment>
<feature type="transmembrane region" description="Helical" evidence="6">
    <location>
        <begin position="273"/>
        <end position="291"/>
    </location>
</feature>
<name>A0A238JSC6_9RHOB</name>
<feature type="transmembrane region" description="Helical" evidence="6">
    <location>
        <begin position="50"/>
        <end position="71"/>
    </location>
</feature>
<evidence type="ECO:0000256" key="6">
    <source>
        <dbReference type="SAM" id="Phobius"/>
    </source>
</evidence>
<keyword evidence="5 6" id="KW-0472">Membrane</keyword>
<proteinExistence type="inferred from homology"/>
<gene>
    <name evidence="8" type="primary">ribN_2</name>
    <name evidence="8" type="ORF">OCA8868_00977</name>
</gene>
<sequence>MVQTQPPSPRPQNPTAAVALMVLATVFIAGTTLCAKALGTETLGPSLHSLQISQGRFVFAFFGLLSVAAVLRPKISNPNLRLHISRTICGATGVTLMFAAVAFIPLSDATAISFLNPVFGMLLAIPFLGEKVGPWRWAAAAIAFVGALILLRPGPDTFQVAALLALGAAFTMGLELIFIKKLADREPPLQILLINNALGCVLMSLAAAAYWAPPTLAQWGALAALGLMMASAQTCFINAMARADASYVTPFSYLTLIFASLYDWAIFKSVPDWVSVVGACIIVSGAALLAWRETVNRSRLRRVPASLGGRV</sequence>
<evidence type="ECO:0000313" key="9">
    <source>
        <dbReference type="Proteomes" id="UP000203464"/>
    </source>
</evidence>